<evidence type="ECO:0000313" key="1">
    <source>
        <dbReference type="EMBL" id="JAD86588.1"/>
    </source>
</evidence>
<accession>A0A0A9DIX3</accession>
<organism evidence="1">
    <name type="scientific">Arundo donax</name>
    <name type="common">Giant reed</name>
    <name type="synonym">Donax arundinaceus</name>
    <dbReference type="NCBI Taxonomy" id="35708"/>
    <lineage>
        <taxon>Eukaryota</taxon>
        <taxon>Viridiplantae</taxon>
        <taxon>Streptophyta</taxon>
        <taxon>Embryophyta</taxon>
        <taxon>Tracheophyta</taxon>
        <taxon>Spermatophyta</taxon>
        <taxon>Magnoliopsida</taxon>
        <taxon>Liliopsida</taxon>
        <taxon>Poales</taxon>
        <taxon>Poaceae</taxon>
        <taxon>PACMAD clade</taxon>
        <taxon>Arundinoideae</taxon>
        <taxon>Arundineae</taxon>
        <taxon>Arundo</taxon>
    </lineage>
</organism>
<sequence length="58" mass="6683">MEICLQSKEFATIRCTITSFLVGGQKPHRRKNTTAGSIHTSTSCQKCLYFPHIRHFDR</sequence>
<protein>
    <submittedName>
        <fullName evidence="1">Uncharacterized protein</fullName>
    </submittedName>
</protein>
<dbReference type="EMBL" id="GBRH01211307">
    <property type="protein sequence ID" value="JAD86588.1"/>
    <property type="molecule type" value="Transcribed_RNA"/>
</dbReference>
<reference evidence="1" key="1">
    <citation type="submission" date="2014-09" db="EMBL/GenBank/DDBJ databases">
        <authorList>
            <person name="Magalhaes I.L.F."/>
            <person name="Oliveira U."/>
            <person name="Santos F.R."/>
            <person name="Vidigal T.H.D.A."/>
            <person name="Brescovit A.D."/>
            <person name="Santos A.J."/>
        </authorList>
    </citation>
    <scope>NUCLEOTIDE SEQUENCE</scope>
    <source>
        <tissue evidence="1">Shoot tissue taken approximately 20 cm above the soil surface</tissue>
    </source>
</reference>
<proteinExistence type="predicted"/>
<dbReference type="AlphaFoldDB" id="A0A0A9DIX3"/>
<name>A0A0A9DIX3_ARUDO</name>
<reference evidence="1" key="2">
    <citation type="journal article" date="2015" name="Data Brief">
        <title>Shoot transcriptome of the giant reed, Arundo donax.</title>
        <authorList>
            <person name="Barrero R.A."/>
            <person name="Guerrero F.D."/>
            <person name="Moolhuijzen P."/>
            <person name="Goolsby J.A."/>
            <person name="Tidwell J."/>
            <person name="Bellgard S.E."/>
            <person name="Bellgard M.I."/>
        </authorList>
    </citation>
    <scope>NUCLEOTIDE SEQUENCE</scope>
    <source>
        <tissue evidence="1">Shoot tissue taken approximately 20 cm above the soil surface</tissue>
    </source>
</reference>